<evidence type="ECO:0000313" key="5">
    <source>
        <dbReference type="Proteomes" id="UP000240393"/>
    </source>
</evidence>
<evidence type="ECO:0000313" key="1">
    <source>
        <dbReference type="EMBL" id="AOV60351.1"/>
    </source>
</evidence>
<dbReference type="Proteomes" id="UP000202784">
    <property type="component" value="Segment"/>
</dbReference>
<dbReference type="KEGG" id="vg:30307790"/>
<dbReference type="GeneID" id="30307790"/>
<keyword evidence="4" id="KW-1185">Reference proteome</keyword>
<organism evidence="3 4">
    <name type="scientific">Synechococcus phage S-CAM9</name>
    <dbReference type="NCBI Taxonomy" id="1883369"/>
    <lineage>
        <taxon>Viruses</taxon>
        <taxon>Duplodnaviria</taxon>
        <taxon>Heunggongvirae</taxon>
        <taxon>Uroviricota</taxon>
        <taxon>Caudoviricetes</taxon>
        <taxon>Pantevenvirales</taxon>
        <taxon>Kyanoviridae</taxon>
        <taxon>Kanaloavirus</taxon>
        <taxon>Kanaloavirus scam9</taxon>
    </lineage>
</organism>
<dbReference type="RefSeq" id="YP_009322640.1">
    <property type="nucleotide sequence ID" value="NC_031922.1"/>
</dbReference>
<dbReference type="EMBL" id="KU686204">
    <property type="protein sequence ID" value="AOV60351.1"/>
    <property type="molecule type" value="Genomic_DNA"/>
</dbReference>
<gene>
    <name evidence="3" type="ORF">N161109_205</name>
    <name evidence="1" type="ORF">S050808_204</name>
    <name evidence="2" type="ORF">S820908_204</name>
</gene>
<dbReference type="Proteomes" id="UP000241903">
    <property type="component" value="Segment"/>
</dbReference>
<dbReference type="OrthoDB" id="16649at10239"/>
<evidence type="ECO:0000313" key="4">
    <source>
        <dbReference type="Proteomes" id="UP000202784"/>
    </source>
</evidence>
<dbReference type="Proteomes" id="UP000240393">
    <property type="component" value="Segment"/>
</dbReference>
<evidence type="ECO:0000313" key="2">
    <source>
        <dbReference type="EMBL" id="AOV60579.1"/>
    </source>
</evidence>
<dbReference type="EMBL" id="KU686206">
    <property type="protein sequence ID" value="AOV60808.1"/>
    <property type="molecule type" value="Genomic_DNA"/>
</dbReference>
<proteinExistence type="predicted"/>
<reference evidence="4 5" key="1">
    <citation type="journal article" date="2016" name="Virology">
        <title>The genomic content and context of auxiliary metabolic genes in marine cyanomyoviruses.</title>
        <authorList>
            <person name="Crummett L.T."/>
            <person name="Puxty R.J."/>
            <person name="Weihe C."/>
            <person name="Marston M.F."/>
            <person name="Martiny J.B."/>
        </authorList>
    </citation>
    <scope>NUCLEOTIDE SEQUENCE [LARGE SCALE GENOMIC DNA]</scope>
    <source>
        <strain evidence="1">0808SB05</strain>
        <strain evidence="2">0908SB82</strain>
        <strain evidence="3">1109NB16</strain>
    </source>
</reference>
<evidence type="ECO:0000313" key="3">
    <source>
        <dbReference type="EMBL" id="AOV60808.1"/>
    </source>
</evidence>
<protein>
    <submittedName>
        <fullName evidence="3">Terminase DNA packaging enzyme large subunit</fullName>
    </submittedName>
</protein>
<accession>A0A1D8KQ62</accession>
<dbReference type="EMBL" id="KU686205">
    <property type="protein sequence ID" value="AOV60579.1"/>
    <property type="molecule type" value="Genomic_DNA"/>
</dbReference>
<name>A0A1D8KQ62_9CAUD</name>
<sequence length="104" mass="12108">MKDIPKHDWTKNEDEFFAWEDNGIMDRVQDFIETLDWNKDDDIVVEIGGTAVSGIHQGENYNERWATPYGVRKYNKDAFIVIKNLSRTPFESSQPNPDLKAHHA</sequence>